<evidence type="ECO:0000313" key="1">
    <source>
        <dbReference type="EMBL" id="MBP2377577.1"/>
    </source>
</evidence>
<dbReference type="Proteomes" id="UP000703720">
    <property type="component" value="Unassembled WGS sequence"/>
</dbReference>
<proteinExistence type="predicted"/>
<sequence length="120" mass="12830">MMADLRASRCEQLVDPVTALTVAVVSCNERIPQSFTDIIRAAEDVRAIAELGSDGVGSSDYVEWAAGSPRTLDALIEAAEAKNTTGVWEAFSHPQYGLHRVAAACNGLPRWAPPEGSEFV</sequence>
<organism evidence="1 2">
    <name type="scientific">Microbacterium phyllosphaerae</name>
    <dbReference type="NCBI Taxonomy" id="124798"/>
    <lineage>
        <taxon>Bacteria</taxon>
        <taxon>Bacillati</taxon>
        <taxon>Actinomycetota</taxon>
        <taxon>Actinomycetes</taxon>
        <taxon>Micrococcales</taxon>
        <taxon>Microbacteriaceae</taxon>
        <taxon>Microbacterium</taxon>
    </lineage>
</organism>
<gene>
    <name evidence="1" type="ORF">JOF42_001072</name>
</gene>
<reference evidence="1 2" key="1">
    <citation type="submission" date="2021-03" db="EMBL/GenBank/DDBJ databases">
        <title>Sequencing the genomes of 1000 actinobacteria strains.</title>
        <authorList>
            <person name="Klenk H.-P."/>
        </authorList>
    </citation>
    <scope>NUCLEOTIDE SEQUENCE [LARGE SCALE GENOMIC DNA]</scope>
    <source>
        <strain evidence="1 2">DSM 13468</strain>
    </source>
</reference>
<evidence type="ECO:0000313" key="2">
    <source>
        <dbReference type="Proteomes" id="UP000703720"/>
    </source>
</evidence>
<comment type="caution">
    <text evidence="1">The sequence shown here is derived from an EMBL/GenBank/DDBJ whole genome shotgun (WGS) entry which is preliminary data.</text>
</comment>
<accession>A0ABS4WMZ6</accession>
<protein>
    <submittedName>
        <fullName evidence="1">Uncharacterized protein</fullName>
    </submittedName>
</protein>
<dbReference type="EMBL" id="JAGIOA010000001">
    <property type="protein sequence ID" value="MBP2377577.1"/>
    <property type="molecule type" value="Genomic_DNA"/>
</dbReference>
<keyword evidence="2" id="KW-1185">Reference proteome</keyword>
<name>A0ABS4WMZ6_9MICO</name>
<dbReference type="PROSITE" id="PS51257">
    <property type="entry name" value="PROKAR_LIPOPROTEIN"/>
    <property type="match status" value="1"/>
</dbReference>